<dbReference type="GO" id="GO:0005634">
    <property type="term" value="C:nucleus"/>
    <property type="evidence" value="ECO:0007669"/>
    <property type="project" value="TreeGrafter"/>
</dbReference>
<reference evidence="7" key="1">
    <citation type="submission" date="2024-04" db="EMBL/GenBank/DDBJ databases">
        <title>Salinicola lusitanus LLJ914,a marine bacterium isolated from the Okinawa Trough.</title>
        <authorList>
            <person name="Li J."/>
        </authorList>
    </citation>
    <scope>NUCLEOTIDE SEQUENCE [LARGE SCALE GENOMIC DNA]</scope>
</reference>
<dbReference type="PANTHER" id="PTHR18937:SF147">
    <property type="entry name" value="STRUCTURAL MAINTENANCE OF CHROMOSOMES PROTEIN 1B"/>
    <property type="match status" value="1"/>
</dbReference>
<comment type="subcellular location">
    <subcellularLocation>
        <location evidence="1">Chromosome</location>
    </subcellularLocation>
</comment>
<dbReference type="EMBL" id="JBBPFD010000017">
    <property type="protein sequence ID" value="KAK7891189.1"/>
    <property type="molecule type" value="Genomic_DNA"/>
</dbReference>
<evidence type="ECO:0000256" key="3">
    <source>
        <dbReference type="ARBA" id="ARBA00023054"/>
    </source>
</evidence>
<organism evidence="6 7">
    <name type="scientific">Mugilogobius chulae</name>
    <name type="common">yellowstripe goby</name>
    <dbReference type="NCBI Taxonomy" id="88201"/>
    <lineage>
        <taxon>Eukaryota</taxon>
        <taxon>Metazoa</taxon>
        <taxon>Chordata</taxon>
        <taxon>Craniata</taxon>
        <taxon>Vertebrata</taxon>
        <taxon>Euteleostomi</taxon>
        <taxon>Actinopterygii</taxon>
        <taxon>Neopterygii</taxon>
        <taxon>Teleostei</taxon>
        <taxon>Neoteleostei</taxon>
        <taxon>Acanthomorphata</taxon>
        <taxon>Gobiaria</taxon>
        <taxon>Gobiiformes</taxon>
        <taxon>Gobioidei</taxon>
        <taxon>Gobiidae</taxon>
        <taxon>Gobionellinae</taxon>
        <taxon>Mugilogobius</taxon>
    </lineage>
</organism>
<accession>A0AAW0NFW4</accession>
<dbReference type="Gene3D" id="3.40.50.300">
    <property type="entry name" value="P-loop containing nucleotide triphosphate hydrolases"/>
    <property type="match status" value="1"/>
</dbReference>
<feature type="coiled-coil region" evidence="4">
    <location>
        <begin position="701"/>
        <end position="805"/>
    </location>
</feature>
<evidence type="ECO:0000313" key="7">
    <source>
        <dbReference type="Proteomes" id="UP001460270"/>
    </source>
</evidence>
<dbReference type="Pfam" id="PF06470">
    <property type="entry name" value="SMC_hinge"/>
    <property type="match status" value="1"/>
</dbReference>
<dbReference type="InterPro" id="IPR036277">
    <property type="entry name" value="SMC_hinge_sf"/>
</dbReference>
<dbReference type="PANTHER" id="PTHR18937">
    <property type="entry name" value="STRUCTURAL MAINTENANCE OF CHROMOSOMES SMC FAMILY MEMBER"/>
    <property type="match status" value="1"/>
</dbReference>
<evidence type="ECO:0000313" key="6">
    <source>
        <dbReference type="EMBL" id="KAK7891189.1"/>
    </source>
</evidence>
<dbReference type="GO" id="GO:0003677">
    <property type="term" value="F:DNA binding"/>
    <property type="evidence" value="ECO:0007669"/>
    <property type="project" value="TreeGrafter"/>
</dbReference>
<dbReference type="Proteomes" id="UP001460270">
    <property type="component" value="Unassembled WGS sequence"/>
</dbReference>
<keyword evidence="7" id="KW-1185">Reference proteome</keyword>
<sequence>MDAISFATGERSSSLRVKHLRDLIYGAHIGQPVSRSATVCLKYCSEEDEETSFSRTITGDSSEYRVDGVQVTLSQYLKQLEEIGIITKAQNCLVFQGAVESIALKDPKERTKMFESISQSRELASEYEQKKMAMLRAKEDTQFHFNKKKSAVVERKQVSQEKLEAEKYQSLLDELNEQRLQLSLTRLFHSEKSINCLCEAVKQKQQVVSTKQTHVNDCEQSVKAQKKEHGRLQRDTQLLDKDIRCQEQVLSQCRSQYIKAKVNSSHHKKKAEETRTALKKAEEQLVLKKQELREGKQEVEELEEAWRSYEREAQKQQASRDIQLDQDQLARYQELKEQSRRQSAVLNQQADKLQWEIKADQERLILDQRRRKEVQIGIKNCHNQLEEVMLRAKKLEDYTATCKSSIEAFQEQEQVLSSELQSGRVRLDQVQKEMEAVLVELGDARLETHENKRQSQRKEVLERLQRLCPDNVVHPLNERLRELPGVKMAVDVVQVSSASIAPQLRRVVQFVCGNTLVCETVKEARALAFDKHERRKTVALDGTSFAKSGVISGGSSDLRSKARCWDDMEVKSLKERKEKLMKEFSELMKLRRKEPELKRIQAECHGARTRLKYTSTDLDTLRKKSLPRIQADISRLESDRANLESEIQMQEEHLEEKEQELKKIRDQMEQMEDVVFADFCEEIGVGSIREYEQEHLKHHTEHDKKSQLQQQKKKIHQLQETVEREERAMQEQAQDEEKLLAAVEEEQDKMMDLKNQRLSKKSQVSSAKSELDLRQQKLQSINKDLAKLQREAMTLESELEQKRLFKHNLLLGCKIQGLPISLLSGDLSHVSQLEGESESTLSTVEIYEREAQIIIDYSALRRDIQSLQDEQEVEACIDHLTDSLLSLEEVLGRTAAPNLKALER</sequence>
<dbReference type="GO" id="GO:0030893">
    <property type="term" value="C:meiotic cohesin complex"/>
    <property type="evidence" value="ECO:0007669"/>
    <property type="project" value="TreeGrafter"/>
</dbReference>
<dbReference type="InterPro" id="IPR010935">
    <property type="entry name" value="SMC_hinge"/>
</dbReference>
<feature type="coiled-coil region" evidence="4">
    <location>
        <begin position="626"/>
        <end position="674"/>
    </location>
</feature>
<gene>
    <name evidence="6" type="ORF">WMY93_023152</name>
</gene>
<proteinExistence type="predicted"/>
<name>A0AAW0NFW4_9GOBI</name>
<evidence type="ECO:0000256" key="4">
    <source>
        <dbReference type="SAM" id="Coils"/>
    </source>
</evidence>
<dbReference type="AlphaFoldDB" id="A0AAW0NFW4"/>
<dbReference type="SUPFAM" id="SSF75553">
    <property type="entry name" value="Smc hinge domain"/>
    <property type="match status" value="1"/>
</dbReference>
<feature type="domain" description="SMC hinge" evidence="5">
    <location>
        <begin position="446"/>
        <end position="528"/>
    </location>
</feature>
<keyword evidence="2" id="KW-0158">Chromosome</keyword>
<comment type="caution">
    <text evidence="6">The sequence shown here is derived from an EMBL/GenBank/DDBJ whole genome shotgun (WGS) entry which is preliminary data.</text>
</comment>
<evidence type="ECO:0000256" key="1">
    <source>
        <dbReference type="ARBA" id="ARBA00004286"/>
    </source>
</evidence>
<feature type="coiled-coil region" evidence="4">
    <location>
        <begin position="264"/>
        <end position="356"/>
    </location>
</feature>
<evidence type="ECO:0000256" key="2">
    <source>
        <dbReference type="ARBA" id="ARBA00022454"/>
    </source>
</evidence>
<dbReference type="GO" id="GO:0007062">
    <property type="term" value="P:sister chromatid cohesion"/>
    <property type="evidence" value="ECO:0007669"/>
    <property type="project" value="TreeGrafter"/>
</dbReference>
<dbReference type="SUPFAM" id="SSF52540">
    <property type="entry name" value="P-loop containing nucleoside triphosphate hydrolases"/>
    <property type="match status" value="1"/>
</dbReference>
<dbReference type="InterPro" id="IPR027417">
    <property type="entry name" value="P-loop_NTPase"/>
</dbReference>
<keyword evidence="3 4" id="KW-0175">Coiled coil</keyword>
<protein>
    <recommendedName>
        <fullName evidence="5">SMC hinge domain-containing protein</fullName>
    </recommendedName>
</protein>
<evidence type="ECO:0000259" key="5">
    <source>
        <dbReference type="Pfam" id="PF06470"/>
    </source>
</evidence>
<feature type="coiled-coil region" evidence="4">
    <location>
        <begin position="158"/>
        <end position="185"/>
    </location>
</feature>
<dbReference type="Gene3D" id="3.30.70.1620">
    <property type="match status" value="1"/>
</dbReference>
<dbReference type="GO" id="GO:0005524">
    <property type="term" value="F:ATP binding"/>
    <property type="evidence" value="ECO:0007669"/>
    <property type="project" value="InterPro"/>
</dbReference>